<evidence type="ECO:0000313" key="7">
    <source>
        <dbReference type="EMBL" id="OMD51262.1"/>
    </source>
</evidence>
<dbReference type="InterPro" id="IPR036584">
    <property type="entry name" value="FliS_sf"/>
</dbReference>
<evidence type="ECO:0000256" key="1">
    <source>
        <dbReference type="ARBA" id="ARBA00004514"/>
    </source>
</evidence>
<organism evidence="7 8">
    <name type="scientific">Paenibacillus borealis</name>
    <dbReference type="NCBI Taxonomy" id="160799"/>
    <lineage>
        <taxon>Bacteria</taxon>
        <taxon>Bacillati</taxon>
        <taxon>Bacillota</taxon>
        <taxon>Bacilli</taxon>
        <taxon>Bacillales</taxon>
        <taxon>Paenibacillaceae</taxon>
        <taxon>Paenibacillus</taxon>
    </lineage>
</organism>
<evidence type="ECO:0000313" key="8">
    <source>
        <dbReference type="Proteomes" id="UP000187412"/>
    </source>
</evidence>
<dbReference type="NCBIfam" id="TIGR00208">
    <property type="entry name" value="fliS"/>
    <property type="match status" value="1"/>
</dbReference>
<comment type="caution">
    <text evidence="7">The sequence shown here is derived from an EMBL/GenBank/DDBJ whole genome shotgun (WGS) entry which is preliminary data.</text>
</comment>
<evidence type="ECO:0000256" key="2">
    <source>
        <dbReference type="ARBA" id="ARBA00008787"/>
    </source>
</evidence>
<name>A0ABX3HMZ6_PAEBO</name>
<dbReference type="PANTHER" id="PTHR34773:SF1">
    <property type="entry name" value="FLAGELLAR SECRETION CHAPERONE FLIS"/>
    <property type="match status" value="1"/>
</dbReference>
<reference evidence="7 8" key="1">
    <citation type="submission" date="2016-10" db="EMBL/GenBank/DDBJ databases">
        <title>Paenibacillus species isolates.</title>
        <authorList>
            <person name="Beno S.M."/>
        </authorList>
    </citation>
    <scope>NUCLEOTIDE SEQUENCE [LARGE SCALE GENOMIC DNA]</scope>
    <source>
        <strain evidence="7 8">FSL H7-0744</strain>
    </source>
</reference>
<evidence type="ECO:0000256" key="4">
    <source>
        <dbReference type="ARBA" id="ARBA00022795"/>
    </source>
</evidence>
<evidence type="ECO:0000256" key="3">
    <source>
        <dbReference type="ARBA" id="ARBA00022490"/>
    </source>
</evidence>
<comment type="subcellular location">
    <subcellularLocation>
        <location evidence="1 6">Cytoplasm</location>
        <location evidence="1 6">Cytosol</location>
    </subcellularLocation>
</comment>
<keyword evidence="7" id="KW-0282">Flagellum</keyword>
<dbReference type="Pfam" id="PF02561">
    <property type="entry name" value="FliS"/>
    <property type="match status" value="1"/>
</dbReference>
<dbReference type="PIRSF" id="PIRSF039090">
    <property type="entry name" value="Flis"/>
    <property type="match status" value="1"/>
</dbReference>
<keyword evidence="4 6" id="KW-1005">Bacterial flagellum biogenesis</keyword>
<sequence length="137" mass="15123">MINSPYDKYRQSSVQTSTPAQLVIMLYDGAIRFIRAGLDGLKQNDLEKTNINLGKAQTIVSELMSTLDRSYEVSEGLYSLYEYTSFLLVEANIRKDAVKAEEAVGYLTELRETWLQASKIAAGQGGQAPLPTESAHG</sequence>
<keyword evidence="8" id="KW-1185">Reference proteome</keyword>
<proteinExistence type="inferred from homology"/>
<dbReference type="RefSeq" id="WP_076109624.1">
    <property type="nucleotide sequence ID" value="NZ_MPTB01000005.1"/>
</dbReference>
<keyword evidence="5" id="KW-0143">Chaperone</keyword>
<dbReference type="EMBL" id="MPTB01000005">
    <property type="protein sequence ID" value="OMD51262.1"/>
    <property type="molecule type" value="Genomic_DNA"/>
</dbReference>
<keyword evidence="7" id="KW-0969">Cilium</keyword>
<dbReference type="CDD" id="cd16098">
    <property type="entry name" value="FliS"/>
    <property type="match status" value="1"/>
</dbReference>
<evidence type="ECO:0000256" key="5">
    <source>
        <dbReference type="ARBA" id="ARBA00023186"/>
    </source>
</evidence>
<dbReference type="Gene3D" id="1.20.120.340">
    <property type="entry name" value="Flagellar protein FliS"/>
    <property type="match status" value="1"/>
</dbReference>
<dbReference type="Proteomes" id="UP000187412">
    <property type="component" value="Unassembled WGS sequence"/>
</dbReference>
<keyword evidence="7" id="KW-0966">Cell projection</keyword>
<evidence type="ECO:0000256" key="6">
    <source>
        <dbReference type="PIRNR" id="PIRNR039090"/>
    </source>
</evidence>
<protein>
    <recommendedName>
        <fullName evidence="6">Flagellar secretion chaperone FliS</fullName>
    </recommendedName>
</protein>
<comment type="similarity">
    <text evidence="2 6">Belongs to the FliS family.</text>
</comment>
<gene>
    <name evidence="7" type="ORF">BSK56_05150</name>
</gene>
<dbReference type="InterPro" id="IPR003713">
    <property type="entry name" value="FliS"/>
</dbReference>
<keyword evidence="3 6" id="KW-0963">Cytoplasm</keyword>
<dbReference type="PANTHER" id="PTHR34773">
    <property type="entry name" value="FLAGELLAR SECRETION CHAPERONE FLIS"/>
    <property type="match status" value="1"/>
</dbReference>
<dbReference type="SUPFAM" id="SSF101116">
    <property type="entry name" value="Flagellar export chaperone FliS"/>
    <property type="match status" value="1"/>
</dbReference>
<accession>A0ABX3HMZ6</accession>